<keyword evidence="1" id="KW-0812">Transmembrane</keyword>
<dbReference type="Proteomes" id="UP001224775">
    <property type="component" value="Unassembled WGS sequence"/>
</dbReference>
<organism evidence="2 3">
    <name type="scientific">Skeletonema marinoi</name>
    <dbReference type="NCBI Taxonomy" id="267567"/>
    <lineage>
        <taxon>Eukaryota</taxon>
        <taxon>Sar</taxon>
        <taxon>Stramenopiles</taxon>
        <taxon>Ochrophyta</taxon>
        <taxon>Bacillariophyta</taxon>
        <taxon>Coscinodiscophyceae</taxon>
        <taxon>Thalassiosirophycidae</taxon>
        <taxon>Thalassiosirales</taxon>
        <taxon>Skeletonemataceae</taxon>
        <taxon>Skeletonema</taxon>
        <taxon>Skeletonema marinoi-dohrnii complex</taxon>
    </lineage>
</organism>
<evidence type="ECO:0000313" key="3">
    <source>
        <dbReference type="Proteomes" id="UP001224775"/>
    </source>
</evidence>
<evidence type="ECO:0000313" key="2">
    <source>
        <dbReference type="EMBL" id="KAK1742562.1"/>
    </source>
</evidence>
<sequence>MRNGRRIKRPLRRPILSSASRNSTALETIFLIGLVIAVFIAFWLYQLVSILVSSSVGEPGHVVPLPGVPSPGGLLQQHQQQQGQVGQSQAVISAGGLRGKVASSLTGGGFKHYLDIALDLASLEPSEALATMEQNDPFRTNYFDNLLLQKETLLKRTLTIDEIKDIFPCPRLDERITLPDARVEQKAKDFRDGKDGTFLFFQHLRKAGGTNFCSLAEKNLPQKAQPHYYCMPDMGWSGNKNAGYLHSWSNEEIITRMAKQGFRIAGNEWENFAVSRHFDLPAVFATSFRKPLDRALSQFRFECIEDRGCQIKDVHKWWDRRMDLWNVYTKTFADPPVGARNQFKGSEHSKQRREMMATAIDTLSKFHIVLSMEWLAYAAPQVKSILGFNDVSALTTRVRPHITQAKRDDGQEHNSLGSASIKKASWDPKEYLDAAQYKKMSEDLALDEILTEVARRMFLERLVCEDLGGGVPI</sequence>
<keyword evidence="3" id="KW-1185">Reference proteome</keyword>
<dbReference type="EMBL" id="JATAAI010000011">
    <property type="protein sequence ID" value="KAK1742562.1"/>
    <property type="molecule type" value="Genomic_DNA"/>
</dbReference>
<feature type="transmembrane region" description="Helical" evidence="1">
    <location>
        <begin position="21"/>
        <end position="45"/>
    </location>
</feature>
<evidence type="ECO:0008006" key="4">
    <source>
        <dbReference type="Google" id="ProtNLM"/>
    </source>
</evidence>
<name>A0AAD8YAJ8_9STRA</name>
<gene>
    <name evidence="2" type="ORF">QTG54_007127</name>
</gene>
<keyword evidence="1" id="KW-1133">Transmembrane helix</keyword>
<protein>
    <recommendedName>
        <fullName evidence="4">Sulfotransferase domain-containing protein</fullName>
    </recommendedName>
</protein>
<dbReference type="InterPro" id="IPR027417">
    <property type="entry name" value="P-loop_NTPase"/>
</dbReference>
<keyword evidence="1" id="KW-0472">Membrane</keyword>
<dbReference type="Gene3D" id="3.40.50.300">
    <property type="entry name" value="P-loop containing nucleotide triphosphate hydrolases"/>
    <property type="match status" value="1"/>
</dbReference>
<dbReference type="AlphaFoldDB" id="A0AAD8YAJ8"/>
<reference evidence="2" key="1">
    <citation type="submission" date="2023-06" db="EMBL/GenBank/DDBJ databases">
        <title>Survivors Of The Sea: Transcriptome response of Skeletonema marinoi to long-term dormancy.</title>
        <authorList>
            <person name="Pinder M.I.M."/>
            <person name="Kourtchenko O."/>
            <person name="Robertson E.K."/>
            <person name="Larsson T."/>
            <person name="Maumus F."/>
            <person name="Osuna-Cruz C.M."/>
            <person name="Vancaester E."/>
            <person name="Stenow R."/>
            <person name="Vandepoele K."/>
            <person name="Ploug H."/>
            <person name="Bruchert V."/>
            <person name="Godhe A."/>
            <person name="Topel M."/>
        </authorList>
    </citation>
    <scope>NUCLEOTIDE SEQUENCE</scope>
    <source>
        <strain evidence="2">R05AC</strain>
    </source>
</reference>
<comment type="caution">
    <text evidence="2">The sequence shown here is derived from an EMBL/GenBank/DDBJ whole genome shotgun (WGS) entry which is preliminary data.</text>
</comment>
<evidence type="ECO:0000256" key="1">
    <source>
        <dbReference type="SAM" id="Phobius"/>
    </source>
</evidence>
<proteinExistence type="predicted"/>
<accession>A0AAD8YAJ8</accession>